<evidence type="ECO:0000313" key="1">
    <source>
        <dbReference type="EMBL" id="GFD21050.1"/>
    </source>
</evidence>
<accession>A0A699UEY3</accession>
<name>A0A699UEY3_TANCI</name>
<proteinExistence type="predicted"/>
<gene>
    <name evidence="1" type="ORF">Tci_893019</name>
</gene>
<comment type="caution">
    <text evidence="1">The sequence shown here is derived from an EMBL/GenBank/DDBJ whole genome shotgun (WGS) entry which is preliminary data.</text>
</comment>
<organism evidence="1">
    <name type="scientific">Tanacetum cinerariifolium</name>
    <name type="common">Dalmatian daisy</name>
    <name type="synonym">Chrysanthemum cinerariifolium</name>
    <dbReference type="NCBI Taxonomy" id="118510"/>
    <lineage>
        <taxon>Eukaryota</taxon>
        <taxon>Viridiplantae</taxon>
        <taxon>Streptophyta</taxon>
        <taxon>Embryophyta</taxon>
        <taxon>Tracheophyta</taxon>
        <taxon>Spermatophyta</taxon>
        <taxon>Magnoliopsida</taxon>
        <taxon>eudicotyledons</taxon>
        <taxon>Gunneridae</taxon>
        <taxon>Pentapetalae</taxon>
        <taxon>asterids</taxon>
        <taxon>campanulids</taxon>
        <taxon>Asterales</taxon>
        <taxon>Asteraceae</taxon>
        <taxon>Asteroideae</taxon>
        <taxon>Anthemideae</taxon>
        <taxon>Anthemidinae</taxon>
        <taxon>Tanacetum</taxon>
    </lineage>
</organism>
<feature type="non-terminal residue" evidence="1">
    <location>
        <position position="1"/>
    </location>
</feature>
<sequence length="90" mass="10125">NEHGRCDYGGKKKLIFGPGVRGRWKNSRVDGIPEGHERGPAKVRSEALRVVVPTEGVMETGQARVVSSAQTLLKDRLHLMKRLRRSSFSW</sequence>
<dbReference type="EMBL" id="BKCJ011326972">
    <property type="protein sequence ID" value="GFD21050.1"/>
    <property type="molecule type" value="Genomic_DNA"/>
</dbReference>
<dbReference type="AlphaFoldDB" id="A0A699UEY3"/>
<reference evidence="1" key="1">
    <citation type="journal article" date="2019" name="Sci. Rep.">
        <title>Draft genome of Tanacetum cinerariifolium, the natural source of mosquito coil.</title>
        <authorList>
            <person name="Yamashiro T."/>
            <person name="Shiraishi A."/>
            <person name="Satake H."/>
            <person name="Nakayama K."/>
        </authorList>
    </citation>
    <scope>NUCLEOTIDE SEQUENCE</scope>
</reference>
<protein>
    <submittedName>
        <fullName evidence="1">Uncharacterized protein</fullName>
    </submittedName>
</protein>